<dbReference type="SUPFAM" id="SSF57959">
    <property type="entry name" value="Leucine zipper domain"/>
    <property type="match status" value="1"/>
</dbReference>
<dbReference type="AlphaFoldDB" id="A0A1V9X1R2"/>
<feature type="domain" description="BZIP" evidence="8">
    <location>
        <begin position="33"/>
        <end position="96"/>
    </location>
</feature>
<dbReference type="Gene3D" id="1.20.5.170">
    <property type="match status" value="1"/>
</dbReference>
<name>A0A1V9X1R2_9ACAR</name>
<dbReference type="Pfam" id="PF07716">
    <property type="entry name" value="bZIP_2"/>
    <property type="match status" value="1"/>
</dbReference>
<keyword evidence="10" id="KW-1185">Reference proteome</keyword>
<dbReference type="PANTHER" id="PTHR46542">
    <property type="entry name" value="X-BOX BINDING PROTEIN 1"/>
    <property type="match status" value="1"/>
</dbReference>
<sequence length="270" mass="30231">MDVLDSAVRTSGLDTIEQKVCRKRQRLDHLSPEEKLLRRKMKNRAAAQSARDRKKAHMDELEVEVHKLRQDKRRLAAENERLREAMALQQKQMDELRRRLATTEAETPIGSVAGDEIRSGPAEETNLRRDDDHLADEPEEQHLSLFDDKDLVALLLNQPSADSDSVGASPPTIEVESAPLENLDHVYHKPLHRDAEAALGAHEPVAVTQQLPVPLSDLTTDTRPSSSSSVSTCPRSPFSTSSSSGYDSDYKDSDKMAWEESFSDLFPDLV</sequence>
<keyword evidence="5" id="KW-0539">Nucleus</keyword>
<dbReference type="InParanoid" id="A0A1V9X1R2"/>
<dbReference type="PROSITE" id="PS50217">
    <property type="entry name" value="BZIP"/>
    <property type="match status" value="1"/>
</dbReference>
<dbReference type="InterPro" id="IPR046347">
    <property type="entry name" value="bZIP_sf"/>
</dbReference>
<evidence type="ECO:0000256" key="5">
    <source>
        <dbReference type="ARBA" id="ARBA00023242"/>
    </source>
</evidence>
<evidence type="ECO:0000256" key="7">
    <source>
        <dbReference type="SAM" id="MobiDB-lite"/>
    </source>
</evidence>
<keyword evidence="2" id="KW-0805">Transcription regulation</keyword>
<dbReference type="OrthoDB" id="20960at2759"/>
<dbReference type="SMART" id="SM00338">
    <property type="entry name" value="BRLZ"/>
    <property type="match status" value="1"/>
</dbReference>
<evidence type="ECO:0000256" key="4">
    <source>
        <dbReference type="ARBA" id="ARBA00023163"/>
    </source>
</evidence>
<proteinExistence type="predicted"/>
<evidence type="ECO:0000256" key="2">
    <source>
        <dbReference type="ARBA" id="ARBA00023015"/>
    </source>
</evidence>
<dbReference type="STRING" id="418985.A0A1V9X1R2"/>
<organism evidence="9 10">
    <name type="scientific">Tropilaelaps mercedesae</name>
    <dbReference type="NCBI Taxonomy" id="418985"/>
    <lineage>
        <taxon>Eukaryota</taxon>
        <taxon>Metazoa</taxon>
        <taxon>Ecdysozoa</taxon>
        <taxon>Arthropoda</taxon>
        <taxon>Chelicerata</taxon>
        <taxon>Arachnida</taxon>
        <taxon>Acari</taxon>
        <taxon>Parasitiformes</taxon>
        <taxon>Mesostigmata</taxon>
        <taxon>Gamasina</taxon>
        <taxon>Dermanyssoidea</taxon>
        <taxon>Laelapidae</taxon>
        <taxon>Tropilaelaps</taxon>
    </lineage>
</organism>
<dbReference type="InterPro" id="IPR004827">
    <property type="entry name" value="bZIP"/>
</dbReference>
<dbReference type="GO" id="GO:0000981">
    <property type="term" value="F:DNA-binding transcription factor activity, RNA polymerase II-specific"/>
    <property type="evidence" value="ECO:0007669"/>
    <property type="project" value="TreeGrafter"/>
</dbReference>
<gene>
    <name evidence="9" type="ORF">BIW11_02197</name>
</gene>
<evidence type="ECO:0000259" key="8">
    <source>
        <dbReference type="PROSITE" id="PS50217"/>
    </source>
</evidence>
<dbReference type="InterPro" id="IPR052470">
    <property type="entry name" value="ER_Stress-Reg_TF"/>
</dbReference>
<comment type="caution">
    <text evidence="9">The sequence shown here is derived from an EMBL/GenBank/DDBJ whole genome shotgun (WGS) entry which is preliminary data.</text>
</comment>
<dbReference type="CDD" id="cd14691">
    <property type="entry name" value="bZIP_XBP1"/>
    <property type="match status" value="1"/>
</dbReference>
<dbReference type="GO" id="GO:0005634">
    <property type="term" value="C:nucleus"/>
    <property type="evidence" value="ECO:0007669"/>
    <property type="project" value="TreeGrafter"/>
</dbReference>
<reference evidence="9 10" key="1">
    <citation type="journal article" date="2017" name="Gigascience">
        <title>Draft genome of the honey bee ectoparasitic mite, Tropilaelaps mercedesae, is shaped by the parasitic life history.</title>
        <authorList>
            <person name="Dong X."/>
            <person name="Armstrong S.D."/>
            <person name="Xia D."/>
            <person name="Makepeace B.L."/>
            <person name="Darby A.C."/>
            <person name="Kadowaki T."/>
        </authorList>
    </citation>
    <scope>NUCLEOTIDE SEQUENCE [LARGE SCALE GENOMIC DNA]</scope>
    <source>
        <strain evidence="9">Wuxi-XJTLU</strain>
    </source>
</reference>
<evidence type="ECO:0000256" key="6">
    <source>
        <dbReference type="ARBA" id="ARBA00040165"/>
    </source>
</evidence>
<evidence type="ECO:0000313" key="10">
    <source>
        <dbReference type="Proteomes" id="UP000192247"/>
    </source>
</evidence>
<evidence type="ECO:0000256" key="3">
    <source>
        <dbReference type="ARBA" id="ARBA00023125"/>
    </source>
</evidence>
<protein>
    <recommendedName>
        <fullName evidence="6">X-box-binding protein 1</fullName>
    </recommendedName>
</protein>
<keyword evidence="3" id="KW-0238">DNA-binding</keyword>
<dbReference type="Proteomes" id="UP000192247">
    <property type="component" value="Unassembled WGS sequence"/>
</dbReference>
<evidence type="ECO:0000313" key="9">
    <source>
        <dbReference type="EMBL" id="OQR67434.1"/>
    </source>
</evidence>
<keyword evidence="1" id="KW-0832">Ubl conjugation</keyword>
<feature type="region of interest" description="Disordered" evidence="7">
    <location>
        <begin position="103"/>
        <end position="130"/>
    </location>
</feature>
<dbReference type="EMBL" id="MNPL01028839">
    <property type="protein sequence ID" value="OQR67434.1"/>
    <property type="molecule type" value="Genomic_DNA"/>
</dbReference>
<dbReference type="GO" id="GO:0000977">
    <property type="term" value="F:RNA polymerase II transcription regulatory region sequence-specific DNA binding"/>
    <property type="evidence" value="ECO:0007669"/>
    <property type="project" value="TreeGrafter"/>
</dbReference>
<evidence type="ECO:0000256" key="1">
    <source>
        <dbReference type="ARBA" id="ARBA00022843"/>
    </source>
</evidence>
<accession>A0A1V9X1R2</accession>
<keyword evidence="4" id="KW-0804">Transcription</keyword>
<feature type="region of interest" description="Disordered" evidence="7">
    <location>
        <begin position="201"/>
        <end position="252"/>
    </location>
</feature>
<feature type="compositionally biased region" description="Low complexity" evidence="7">
    <location>
        <begin position="215"/>
        <end position="247"/>
    </location>
</feature>
<dbReference type="PANTHER" id="PTHR46542:SF1">
    <property type="entry name" value="X-BOX BINDING PROTEIN 1"/>
    <property type="match status" value="1"/>
</dbReference>